<dbReference type="InterPro" id="IPR003615">
    <property type="entry name" value="HNH_nuc"/>
</dbReference>
<dbReference type="EMBL" id="BSOG01000001">
    <property type="protein sequence ID" value="GLR12446.1"/>
    <property type="molecule type" value="Genomic_DNA"/>
</dbReference>
<dbReference type="CDD" id="cd00085">
    <property type="entry name" value="HNHc"/>
    <property type="match status" value="1"/>
</dbReference>
<protein>
    <recommendedName>
        <fullName evidence="1">HNH nuclease domain-containing protein</fullName>
    </recommendedName>
</protein>
<reference evidence="3" key="1">
    <citation type="journal article" date="2019" name="Int. J. Syst. Evol. Microbiol.">
        <title>The Global Catalogue of Microorganisms (GCM) 10K type strain sequencing project: providing services to taxonomists for standard genome sequencing and annotation.</title>
        <authorList>
            <consortium name="The Broad Institute Genomics Platform"/>
            <consortium name="The Broad Institute Genome Sequencing Center for Infectious Disease"/>
            <person name="Wu L."/>
            <person name="Ma J."/>
        </authorList>
    </citation>
    <scope>NUCLEOTIDE SEQUENCE [LARGE SCALE GENOMIC DNA]</scope>
    <source>
        <strain evidence="3">NBRC 110044</strain>
    </source>
</reference>
<dbReference type="Proteomes" id="UP001156706">
    <property type="component" value="Unassembled WGS sequence"/>
</dbReference>
<keyword evidence="3" id="KW-1185">Reference proteome</keyword>
<dbReference type="RefSeq" id="WP_284195566.1">
    <property type="nucleotide sequence ID" value="NZ_BSOG01000001.1"/>
</dbReference>
<evidence type="ECO:0000259" key="1">
    <source>
        <dbReference type="SMART" id="SM00507"/>
    </source>
</evidence>
<dbReference type="InterPro" id="IPR052892">
    <property type="entry name" value="NA-targeting_endonuclease"/>
</dbReference>
<gene>
    <name evidence="2" type="ORF">GCM10007907_12360</name>
</gene>
<dbReference type="InterPro" id="IPR002711">
    <property type="entry name" value="HNH"/>
</dbReference>
<dbReference type="PANTHER" id="PTHR33877:SF2">
    <property type="entry name" value="OS07G0170200 PROTEIN"/>
    <property type="match status" value="1"/>
</dbReference>
<dbReference type="PANTHER" id="PTHR33877">
    <property type="entry name" value="SLL1193 PROTEIN"/>
    <property type="match status" value="1"/>
</dbReference>
<organism evidence="2 3">
    <name type="scientific">Chitinimonas prasina</name>
    <dbReference type="NCBI Taxonomy" id="1434937"/>
    <lineage>
        <taxon>Bacteria</taxon>
        <taxon>Pseudomonadati</taxon>
        <taxon>Pseudomonadota</taxon>
        <taxon>Betaproteobacteria</taxon>
        <taxon>Neisseriales</taxon>
        <taxon>Chitinibacteraceae</taxon>
        <taxon>Chitinimonas</taxon>
    </lineage>
</organism>
<name>A0ABQ5YD20_9NEIS</name>
<accession>A0ABQ5YD20</accession>
<evidence type="ECO:0000313" key="2">
    <source>
        <dbReference type="EMBL" id="GLR12446.1"/>
    </source>
</evidence>
<dbReference type="Pfam" id="PF01844">
    <property type="entry name" value="HNH"/>
    <property type="match status" value="1"/>
</dbReference>
<sequence>MTMKQVLTLDIAGRPYAWLNPEEAVTYYAKNKVAWELGRARAVFRGGYNHHGARSRIEVAPIIAIAGSEIMASMAWDQLVLSDRDNTLLFKRDQNTCGYCGRRLARRYLTRDHILARSRGGKDTWTNCVTACRDCNQAKGAKMVEDFRPLIYVPYAPCRFEHFLLSGRNVLADQHAYLRAKLPKHSRLRAH</sequence>
<evidence type="ECO:0000313" key="3">
    <source>
        <dbReference type="Proteomes" id="UP001156706"/>
    </source>
</evidence>
<feature type="domain" description="HNH nuclease" evidence="1">
    <location>
        <begin position="84"/>
        <end position="137"/>
    </location>
</feature>
<dbReference type="Gene3D" id="1.10.30.50">
    <property type="match status" value="1"/>
</dbReference>
<dbReference type="SMART" id="SM00507">
    <property type="entry name" value="HNHc"/>
    <property type="match status" value="1"/>
</dbReference>
<comment type="caution">
    <text evidence="2">The sequence shown here is derived from an EMBL/GenBank/DDBJ whole genome shotgun (WGS) entry which is preliminary data.</text>
</comment>
<proteinExistence type="predicted"/>